<keyword evidence="6" id="KW-1133">Transmembrane helix</keyword>
<dbReference type="NCBIfam" id="TIGR01167">
    <property type="entry name" value="LPXTG_anchor"/>
    <property type="match status" value="1"/>
</dbReference>
<keyword evidence="4" id="KW-0572">Peptidoglycan-anchor</keyword>
<evidence type="ECO:0000259" key="8">
    <source>
        <dbReference type="PROSITE" id="PS50847"/>
    </source>
</evidence>
<feature type="chain" id="PRO_5046044601" evidence="7">
    <location>
        <begin position="28"/>
        <end position="350"/>
    </location>
</feature>
<accession>A0ABV6TFX7</accession>
<comment type="caution">
    <text evidence="9">The sequence shown here is derived from an EMBL/GenBank/DDBJ whole genome shotgun (WGS) entry which is preliminary data.</text>
</comment>
<feature type="compositionally biased region" description="Basic and acidic residues" evidence="5">
    <location>
        <begin position="46"/>
        <end position="59"/>
    </location>
</feature>
<feature type="region of interest" description="Disordered" evidence="5">
    <location>
        <begin position="24"/>
        <end position="59"/>
    </location>
</feature>
<feature type="signal peptide" evidence="7">
    <location>
        <begin position="1"/>
        <end position="27"/>
    </location>
</feature>
<dbReference type="EMBL" id="JBHMQV010000009">
    <property type="protein sequence ID" value="MFC0844698.1"/>
    <property type="molecule type" value="Genomic_DNA"/>
</dbReference>
<keyword evidence="6" id="KW-0472">Membrane</keyword>
<evidence type="ECO:0000313" key="9">
    <source>
        <dbReference type="EMBL" id="MFC0844698.1"/>
    </source>
</evidence>
<feature type="transmembrane region" description="Helical" evidence="6">
    <location>
        <begin position="312"/>
        <end position="332"/>
    </location>
</feature>
<organism evidence="9 10">
    <name type="scientific">Streptomyces noboritoensis</name>
    <dbReference type="NCBI Taxonomy" id="67337"/>
    <lineage>
        <taxon>Bacteria</taxon>
        <taxon>Bacillati</taxon>
        <taxon>Actinomycetota</taxon>
        <taxon>Actinomycetes</taxon>
        <taxon>Kitasatosporales</taxon>
        <taxon>Streptomycetaceae</taxon>
        <taxon>Streptomyces</taxon>
    </lineage>
</organism>
<protein>
    <submittedName>
        <fullName evidence="9">Collagen binding domain-containing protein</fullName>
    </submittedName>
</protein>
<keyword evidence="10" id="KW-1185">Reference proteome</keyword>
<evidence type="ECO:0000256" key="2">
    <source>
        <dbReference type="ARBA" id="ARBA00022525"/>
    </source>
</evidence>
<keyword evidence="3 7" id="KW-0732">Signal</keyword>
<dbReference type="PROSITE" id="PS50847">
    <property type="entry name" value="GRAM_POS_ANCHORING"/>
    <property type="match status" value="1"/>
</dbReference>
<dbReference type="RefSeq" id="WP_394319115.1">
    <property type="nucleotide sequence ID" value="NZ_JBHMQV010000009.1"/>
</dbReference>
<evidence type="ECO:0000256" key="4">
    <source>
        <dbReference type="ARBA" id="ARBA00023088"/>
    </source>
</evidence>
<dbReference type="InterPro" id="IPR041033">
    <property type="entry name" value="SpaA_PFL_dom_1"/>
</dbReference>
<dbReference type="Proteomes" id="UP001589887">
    <property type="component" value="Unassembled WGS sequence"/>
</dbReference>
<keyword evidence="2" id="KW-0964">Secreted</keyword>
<feature type="compositionally biased region" description="Low complexity" evidence="5">
    <location>
        <begin position="247"/>
        <end position="289"/>
    </location>
</feature>
<feature type="compositionally biased region" description="Low complexity" evidence="5">
    <location>
        <begin position="24"/>
        <end position="37"/>
    </location>
</feature>
<feature type="region of interest" description="Disordered" evidence="5">
    <location>
        <begin position="230"/>
        <end position="302"/>
    </location>
</feature>
<proteinExistence type="predicted"/>
<evidence type="ECO:0000256" key="5">
    <source>
        <dbReference type="SAM" id="MobiDB-lite"/>
    </source>
</evidence>
<feature type="compositionally biased region" description="Polar residues" evidence="5">
    <location>
        <begin position="230"/>
        <end position="243"/>
    </location>
</feature>
<name>A0ABV6TFX7_9ACTN</name>
<keyword evidence="9" id="KW-0176">Collagen</keyword>
<evidence type="ECO:0000256" key="7">
    <source>
        <dbReference type="SAM" id="SignalP"/>
    </source>
</evidence>
<gene>
    <name evidence="9" type="ORF">ACFH04_13415</name>
</gene>
<reference evidence="9 10" key="1">
    <citation type="submission" date="2024-09" db="EMBL/GenBank/DDBJ databases">
        <authorList>
            <person name="Sun Q."/>
            <person name="Mori K."/>
        </authorList>
    </citation>
    <scope>NUCLEOTIDE SEQUENCE [LARGE SCALE GENOMIC DNA]</scope>
    <source>
        <strain evidence="9 10">JCM 4557</strain>
    </source>
</reference>
<feature type="domain" description="Gram-positive cocci surface proteins LPxTG" evidence="8">
    <location>
        <begin position="302"/>
        <end position="342"/>
    </location>
</feature>
<dbReference type="InterPro" id="IPR019931">
    <property type="entry name" value="LPXTG_anchor"/>
</dbReference>
<evidence type="ECO:0000256" key="1">
    <source>
        <dbReference type="ARBA" id="ARBA00022512"/>
    </source>
</evidence>
<evidence type="ECO:0000313" key="10">
    <source>
        <dbReference type="Proteomes" id="UP001589887"/>
    </source>
</evidence>
<dbReference type="InterPro" id="IPR013783">
    <property type="entry name" value="Ig-like_fold"/>
</dbReference>
<dbReference type="Pfam" id="PF17802">
    <property type="entry name" value="SpaA"/>
    <property type="match status" value="2"/>
</dbReference>
<keyword evidence="6" id="KW-0812">Transmembrane</keyword>
<sequence>MPHRPFLLTTLALATTTTLLAAPAATAATDPSPAPAAHAQGNEETPADKGGLRITAKDPEGTAVPGAAFQLLDAAGTKLADGATATDGALVLDGLAPGVVRLKETSAGSPILGTVPDQDVVIAPGAPKTLEITSPYKPAALTLKITDKTSGKGLPGAVVSIVPKGAKDTKGNFTLTTGKDGTAQAPLPVGKKTGSLYTATETKAPAGYRLETTPVEIIAKPAAPVTAALTHTTASTGKPTTDPTVKPTADTTAQPSPASSSSTAGATTSGTPAPDASASTSTGTATTASVDPAGGDEVDGSLAHTGADRSTWWLLGVGGLLLAAGAGAFYAVRRRKNTDSTGTGQHRRTH</sequence>
<evidence type="ECO:0000256" key="6">
    <source>
        <dbReference type="SAM" id="Phobius"/>
    </source>
</evidence>
<evidence type="ECO:0000256" key="3">
    <source>
        <dbReference type="ARBA" id="ARBA00022729"/>
    </source>
</evidence>
<dbReference type="Gene3D" id="2.60.40.10">
    <property type="entry name" value="Immunoglobulins"/>
    <property type="match status" value="2"/>
</dbReference>
<keyword evidence="1" id="KW-0134">Cell wall</keyword>